<organism evidence="3 4">
    <name type="scientific">Trinickia fusca</name>
    <dbReference type="NCBI Taxonomy" id="2419777"/>
    <lineage>
        <taxon>Bacteria</taxon>
        <taxon>Pseudomonadati</taxon>
        <taxon>Pseudomonadota</taxon>
        <taxon>Betaproteobacteria</taxon>
        <taxon>Burkholderiales</taxon>
        <taxon>Burkholderiaceae</taxon>
        <taxon>Trinickia</taxon>
    </lineage>
</organism>
<feature type="signal peptide" evidence="2">
    <location>
        <begin position="1"/>
        <end position="19"/>
    </location>
</feature>
<dbReference type="AlphaFoldDB" id="A0A494XPE6"/>
<proteinExistence type="predicted"/>
<evidence type="ECO:0000256" key="2">
    <source>
        <dbReference type="SAM" id="SignalP"/>
    </source>
</evidence>
<keyword evidence="2" id="KW-0732">Signal</keyword>
<dbReference type="Proteomes" id="UP000280434">
    <property type="component" value="Unassembled WGS sequence"/>
</dbReference>
<dbReference type="EMBL" id="RBZV01000001">
    <property type="protein sequence ID" value="RKP52520.1"/>
    <property type="molecule type" value="Genomic_DNA"/>
</dbReference>
<sequence length="168" mass="17879">MKKTLVVLACALAASAAFAQASAPVAAPAQASAASMPAADRDTARVEARITQLHSQLKITAAQEAQWKTFADVMRENGATMDKLYHDRIEAAKTQSALDNMKQYADIAQAHADGMKKLVGAFEPLYSSLSPQQKQLADTTFRARMSAPGGHRRGHTGKASAAEKPAEQ</sequence>
<feature type="region of interest" description="Disordered" evidence="1">
    <location>
        <begin position="133"/>
        <end position="168"/>
    </location>
</feature>
<comment type="caution">
    <text evidence="3">The sequence shown here is derived from an EMBL/GenBank/DDBJ whole genome shotgun (WGS) entry which is preliminary data.</text>
</comment>
<name>A0A494XPE6_9BURK</name>
<evidence type="ECO:0000313" key="3">
    <source>
        <dbReference type="EMBL" id="RKP52520.1"/>
    </source>
</evidence>
<accession>A0A494XPE6</accession>
<evidence type="ECO:0000313" key="4">
    <source>
        <dbReference type="Proteomes" id="UP000280434"/>
    </source>
</evidence>
<evidence type="ECO:0008006" key="5">
    <source>
        <dbReference type="Google" id="ProtNLM"/>
    </source>
</evidence>
<feature type="chain" id="PRO_5019730811" description="LTXXQ motif family protein" evidence="2">
    <location>
        <begin position="20"/>
        <end position="168"/>
    </location>
</feature>
<protein>
    <recommendedName>
        <fullName evidence="5">LTXXQ motif family protein</fullName>
    </recommendedName>
</protein>
<gene>
    <name evidence="3" type="ORF">D7S89_03155</name>
</gene>
<evidence type="ECO:0000256" key="1">
    <source>
        <dbReference type="SAM" id="MobiDB-lite"/>
    </source>
</evidence>
<dbReference type="Pfam" id="PF07813">
    <property type="entry name" value="LTXXQ"/>
    <property type="match status" value="1"/>
</dbReference>
<reference evidence="3 4" key="1">
    <citation type="submission" date="2018-10" db="EMBL/GenBank/DDBJ databases">
        <title>Paraburkholderia sp. 7MK8-2, isolated from soil.</title>
        <authorList>
            <person name="Gao Z.-H."/>
            <person name="Qiu L.-H."/>
        </authorList>
    </citation>
    <scope>NUCLEOTIDE SEQUENCE [LARGE SCALE GENOMIC DNA]</scope>
    <source>
        <strain evidence="3 4">7MK8-2</strain>
    </source>
</reference>
<dbReference type="InterPro" id="IPR012899">
    <property type="entry name" value="LTXXQ"/>
</dbReference>
<dbReference type="RefSeq" id="WP_121275488.1">
    <property type="nucleotide sequence ID" value="NZ_RBZV01000001.1"/>
</dbReference>
<dbReference type="GO" id="GO:0042597">
    <property type="term" value="C:periplasmic space"/>
    <property type="evidence" value="ECO:0007669"/>
    <property type="project" value="InterPro"/>
</dbReference>
<dbReference type="OrthoDB" id="5569970at2"/>
<keyword evidence="4" id="KW-1185">Reference proteome</keyword>